<reference evidence="2 3" key="2">
    <citation type="submission" date="2013-04" db="EMBL/GenBank/DDBJ databases">
        <title>Comparative genomics of 12 strains of Erwinia amylovora identifies a pan-genome with a large conserved core and provides insights into host specificity.</title>
        <authorList>
            <person name="Mann R.A."/>
            <person name="Smits T.H.M."/>
            <person name="Buehlmann A."/>
            <person name="Blom J."/>
            <person name="Goesmann A."/>
            <person name="Frey J.E."/>
            <person name="Plummer K.M."/>
            <person name="Beer S.V."/>
            <person name="Luck J."/>
            <person name="Duffy B."/>
            <person name="Rodoni B."/>
        </authorList>
    </citation>
    <scope>NUCLEOTIDE SEQUENCE [LARGE SCALE GENOMIC DNA]</scope>
    <source>
        <strain evidence="3">CFBP 1232</strain>
    </source>
</reference>
<dbReference type="GeneID" id="97606212"/>
<dbReference type="Proteomes" id="UP000013111">
    <property type="component" value="Unassembled WGS sequence"/>
</dbReference>
<keyword evidence="1" id="KW-0732">Signal</keyword>
<dbReference type="AlphaFoldDB" id="A0A830ZTD9"/>
<gene>
    <name evidence="2" type="ORF">BN437_2025</name>
</gene>
<dbReference type="EMBL" id="CAPB01000021">
    <property type="protein sequence ID" value="CCO93954.1"/>
    <property type="molecule type" value="Genomic_DNA"/>
</dbReference>
<evidence type="ECO:0000313" key="2">
    <source>
        <dbReference type="EMBL" id="CCO93954.1"/>
    </source>
</evidence>
<comment type="caution">
    <text evidence="2">The sequence shown here is derived from an EMBL/GenBank/DDBJ whole genome shotgun (WGS) entry which is preliminary data.</text>
</comment>
<reference evidence="2 3" key="1">
    <citation type="submission" date="2012-11" db="EMBL/GenBank/DDBJ databases">
        <authorList>
            <person name="Linke B."/>
        </authorList>
    </citation>
    <scope>NUCLEOTIDE SEQUENCE [LARGE SCALE GENOMIC DNA]</scope>
    <source>
        <strain evidence="3">CFBP 1232</strain>
    </source>
</reference>
<feature type="chain" id="PRO_5032910497" description="DUF1496 domain-containing protein" evidence="1">
    <location>
        <begin position="20"/>
        <end position="100"/>
    </location>
</feature>
<dbReference type="RefSeq" id="WP_004157806.1">
    <property type="nucleotide sequence ID" value="NZ_BAYW01000003.1"/>
</dbReference>
<accession>A0A830ZTD9</accession>
<dbReference type="Pfam" id="PF07383">
    <property type="entry name" value="DUF1496"/>
    <property type="match status" value="1"/>
</dbReference>
<protein>
    <recommendedName>
        <fullName evidence="4">DUF1496 domain-containing protein</fullName>
    </recommendedName>
</protein>
<evidence type="ECO:0000313" key="3">
    <source>
        <dbReference type="Proteomes" id="UP000013111"/>
    </source>
</evidence>
<proteinExistence type="predicted"/>
<sequence length="100" mass="11215">MRRHLTLILLLGLSVPALAEGYSSNNGHQSGINTDVVVDMPREVWTRGNQDPQSPCQRCCVYENRNYTEGAVLKREGVLLQCVSDENALGTNNLIWRMVK</sequence>
<evidence type="ECO:0008006" key="4">
    <source>
        <dbReference type="Google" id="ProtNLM"/>
    </source>
</evidence>
<name>A0A830ZTD9_ERWAM</name>
<feature type="signal peptide" evidence="1">
    <location>
        <begin position="1"/>
        <end position="19"/>
    </location>
</feature>
<dbReference type="InterPro" id="IPR009971">
    <property type="entry name" value="DUF1496"/>
</dbReference>
<organism evidence="2 3">
    <name type="scientific">Erwinia amylovora NBRC 12687 = CFBP 1232</name>
    <dbReference type="NCBI Taxonomy" id="1219359"/>
    <lineage>
        <taxon>Bacteria</taxon>
        <taxon>Pseudomonadati</taxon>
        <taxon>Pseudomonadota</taxon>
        <taxon>Gammaproteobacteria</taxon>
        <taxon>Enterobacterales</taxon>
        <taxon>Erwiniaceae</taxon>
        <taxon>Erwinia</taxon>
    </lineage>
</organism>
<evidence type="ECO:0000256" key="1">
    <source>
        <dbReference type="SAM" id="SignalP"/>
    </source>
</evidence>